<sequence length="312" mass="34139">MPRTTRQSKPLPRTTRANAAKTESPPLQNKTRKTRCCRLCTKPMKGHGAACKGGLSKEAAIDKAIDFAAETEDRVAKAAVELEKLRIAAALDTDIAMALEDNAVVTVPIVDETANGKKDDAVVRSAPVIVDADMTVDTAEAVETAGEQETQATAAPLLYYTTPIGNGVKSTPSGDIDLPLVRNGSPKVPYDDQRTRTKRTHGLFQAVVQKADVLARRVDGWAILLFVPRDGHGEMRSWSSDQVVADTPELPAEARALAFRHLDPFRQQALEEKAKAQQKQLKKLQKLQKENEHMKEQYAQLLALVEKTKLSA</sequence>
<evidence type="ECO:0000256" key="2">
    <source>
        <dbReference type="SAM" id="MobiDB-lite"/>
    </source>
</evidence>
<reference evidence="3 4" key="1">
    <citation type="journal article" date="2016" name="Mol. Biol. Evol.">
        <title>Comparative Genomics of Early-Diverging Mushroom-Forming Fungi Provides Insights into the Origins of Lignocellulose Decay Capabilities.</title>
        <authorList>
            <person name="Nagy L.G."/>
            <person name="Riley R."/>
            <person name="Tritt A."/>
            <person name="Adam C."/>
            <person name="Daum C."/>
            <person name="Floudas D."/>
            <person name="Sun H."/>
            <person name="Yadav J.S."/>
            <person name="Pangilinan J."/>
            <person name="Larsson K.H."/>
            <person name="Matsuura K."/>
            <person name="Barry K."/>
            <person name="Labutti K."/>
            <person name="Kuo R."/>
            <person name="Ohm R.A."/>
            <person name="Bhattacharya S.S."/>
            <person name="Shirouzu T."/>
            <person name="Yoshinaga Y."/>
            <person name="Martin F.M."/>
            <person name="Grigoriev I.V."/>
            <person name="Hibbett D.S."/>
        </authorList>
    </citation>
    <scope>NUCLEOTIDE SEQUENCE [LARGE SCALE GENOMIC DNA]</scope>
    <source>
        <strain evidence="3 4">HHB12029</strain>
    </source>
</reference>
<evidence type="ECO:0000256" key="1">
    <source>
        <dbReference type="SAM" id="Coils"/>
    </source>
</evidence>
<feature type="coiled-coil region" evidence="1">
    <location>
        <begin position="267"/>
        <end position="304"/>
    </location>
</feature>
<gene>
    <name evidence="3" type="ORF">EXIGLDRAFT_778506</name>
</gene>
<feature type="region of interest" description="Disordered" evidence="2">
    <location>
        <begin position="1"/>
        <end position="31"/>
    </location>
</feature>
<keyword evidence="4" id="KW-1185">Reference proteome</keyword>
<organism evidence="3 4">
    <name type="scientific">Exidia glandulosa HHB12029</name>
    <dbReference type="NCBI Taxonomy" id="1314781"/>
    <lineage>
        <taxon>Eukaryota</taxon>
        <taxon>Fungi</taxon>
        <taxon>Dikarya</taxon>
        <taxon>Basidiomycota</taxon>
        <taxon>Agaricomycotina</taxon>
        <taxon>Agaricomycetes</taxon>
        <taxon>Auriculariales</taxon>
        <taxon>Exidiaceae</taxon>
        <taxon>Exidia</taxon>
    </lineage>
</organism>
<dbReference type="OrthoDB" id="3318613at2759"/>
<dbReference type="Proteomes" id="UP000077266">
    <property type="component" value="Unassembled WGS sequence"/>
</dbReference>
<dbReference type="InParanoid" id="A0A165CHU6"/>
<dbReference type="EMBL" id="KV426320">
    <property type="protein sequence ID" value="KZV82494.1"/>
    <property type="molecule type" value="Genomic_DNA"/>
</dbReference>
<evidence type="ECO:0000313" key="3">
    <source>
        <dbReference type="EMBL" id="KZV82494.1"/>
    </source>
</evidence>
<dbReference type="AlphaFoldDB" id="A0A165CHU6"/>
<protein>
    <submittedName>
        <fullName evidence="3">Uncharacterized protein</fullName>
    </submittedName>
</protein>
<keyword evidence="1" id="KW-0175">Coiled coil</keyword>
<evidence type="ECO:0000313" key="4">
    <source>
        <dbReference type="Proteomes" id="UP000077266"/>
    </source>
</evidence>
<accession>A0A165CHU6</accession>
<proteinExistence type="predicted"/>
<name>A0A165CHU6_EXIGL</name>